<proteinExistence type="inferred from homology"/>
<accession>A0A6L7I0Y2</accession>
<dbReference type="Proteomes" id="UP000474778">
    <property type="component" value="Unassembled WGS sequence"/>
</dbReference>
<dbReference type="GO" id="GO:0009279">
    <property type="term" value="C:cell outer membrane"/>
    <property type="evidence" value="ECO:0007669"/>
    <property type="project" value="UniProtKB-SubCell"/>
</dbReference>
<dbReference type="AlphaFoldDB" id="A0A6L7I0Y2"/>
<organism evidence="7 8">
    <name type="scientific">Shewanella insulae</name>
    <dbReference type="NCBI Taxonomy" id="2681496"/>
    <lineage>
        <taxon>Bacteria</taxon>
        <taxon>Pseudomonadati</taxon>
        <taxon>Pseudomonadota</taxon>
        <taxon>Gammaproteobacteria</taxon>
        <taxon>Alteromonadales</taxon>
        <taxon>Shewanellaceae</taxon>
        <taxon>Shewanella</taxon>
    </lineage>
</organism>
<evidence type="ECO:0000256" key="6">
    <source>
        <dbReference type="HAMAP-Rule" id="MF_01186"/>
    </source>
</evidence>
<name>A0A6L7I0Y2_9GAMM</name>
<dbReference type="GO" id="GO:0015920">
    <property type="term" value="P:lipopolysaccharide transport"/>
    <property type="evidence" value="ECO:0007669"/>
    <property type="project" value="TreeGrafter"/>
</dbReference>
<comment type="caution">
    <text evidence="7">The sequence shown here is derived from an EMBL/GenBank/DDBJ whole genome shotgun (WGS) entry which is preliminary data.</text>
</comment>
<keyword evidence="4 6" id="KW-0998">Cell outer membrane</keyword>
<keyword evidence="8" id="KW-1185">Reference proteome</keyword>
<keyword evidence="2 6" id="KW-0472">Membrane</keyword>
<dbReference type="EMBL" id="WRPA01000016">
    <property type="protein sequence ID" value="MXR70219.1"/>
    <property type="molecule type" value="Genomic_DNA"/>
</dbReference>
<evidence type="ECO:0000256" key="1">
    <source>
        <dbReference type="ARBA" id="ARBA00022729"/>
    </source>
</evidence>
<dbReference type="GO" id="GO:0001530">
    <property type="term" value="F:lipopolysaccharide binding"/>
    <property type="evidence" value="ECO:0007669"/>
    <property type="project" value="TreeGrafter"/>
</dbReference>
<comment type="subcellular location">
    <subcellularLocation>
        <location evidence="6">Cell outer membrane</location>
        <topology evidence="6">Lipid-anchor</topology>
    </subcellularLocation>
</comment>
<evidence type="ECO:0000313" key="7">
    <source>
        <dbReference type="EMBL" id="MXR70219.1"/>
    </source>
</evidence>
<protein>
    <recommendedName>
        <fullName evidence="6">LPS-assembly lipoprotein LptE</fullName>
    </recommendedName>
</protein>
<evidence type="ECO:0000256" key="3">
    <source>
        <dbReference type="ARBA" id="ARBA00023139"/>
    </source>
</evidence>
<dbReference type="Pfam" id="PF04390">
    <property type="entry name" value="LptE"/>
    <property type="match status" value="1"/>
</dbReference>
<dbReference type="PANTHER" id="PTHR38098">
    <property type="entry name" value="LPS-ASSEMBLY LIPOPROTEIN LPTE"/>
    <property type="match status" value="1"/>
</dbReference>
<comment type="subunit">
    <text evidence="6">Component of the lipopolysaccharide transport and assembly complex. Interacts with LptD.</text>
</comment>
<keyword evidence="1 6" id="KW-0732">Signal</keyword>
<dbReference type="PROSITE" id="PS51257">
    <property type="entry name" value="PROKAR_LIPOPROTEIN"/>
    <property type="match status" value="1"/>
</dbReference>
<dbReference type="Gene3D" id="3.30.160.150">
    <property type="entry name" value="Lipoprotein like domain"/>
    <property type="match status" value="1"/>
</dbReference>
<evidence type="ECO:0000313" key="8">
    <source>
        <dbReference type="Proteomes" id="UP000474778"/>
    </source>
</evidence>
<dbReference type="GO" id="GO:0043165">
    <property type="term" value="P:Gram-negative-bacterium-type cell outer membrane assembly"/>
    <property type="evidence" value="ECO:0007669"/>
    <property type="project" value="UniProtKB-UniRule"/>
</dbReference>
<keyword evidence="5 6" id="KW-0449">Lipoprotein</keyword>
<comment type="similarity">
    <text evidence="6">Belongs to the LptE lipoprotein family.</text>
</comment>
<evidence type="ECO:0000256" key="2">
    <source>
        <dbReference type="ARBA" id="ARBA00023136"/>
    </source>
</evidence>
<dbReference type="GO" id="GO:1990351">
    <property type="term" value="C:transporter complex"/>
    <property type="evidence" value="ECO:0007669"/>
    <property type="project" value="TreeGrafter"/>
</dbReference>
<evidence type="ECO:0000256" key="5">
    <source>
        <dbReference type="ARBA" id="ARBA00023288"/>
    </source>
</evidence>
<keyword evidence="3 6" id="KW-0564">Palmitate</keyword>
<gene>
    <name evidence="6" type="primary">lptE</name>
    <name evidence="7" type="ORF">GNT65_16290</name>
</gene>
<dbReference type="InterPro" id="IPR007485">
    <property type="entry name" value="LPS_assembly_LptE"/>
</dbReference>
<sequence length="164" mass="18668">MLIKRLCFAILTLSVLLSAGCGFKLQRSYSIPDSLKTLTLSSQDEYSELTRLVRERLRLNSITVVENDASVPAVRILNDSLDRSTLSLYPTGNVAEYELNYHVRFAVQYPEREAKAFEVDIHRDYLDDPRTALAKSREMELLVKEMRIQAADSIIQILASIETN</sequence>
<evidence type="ECO:0000256" key="4">
    <source>
        <dbReference type="ARBA" id="ARBA00023237"/>
    </source>
</evidence>
<reference evidence="7 8" key="1">
    <citation type="submission" date="2019-12" db="EMBL/GenBank/DDBJ databases">
        <title>Shewanella insulae sp. nov., isolated from a tidal flat.</title>
        <authorList>
            <person name="Yoon J.-H."/>
        </authorList>
    </citation>
    <scope>NUCLEOTIDE SEQUENCE [LARGE SCALE GENOMIC DNA]</scope>
    <source>
        <strain evidence="7 8">JBTF-M18</strain>
    </source>
</reference>
<dbReference type="RefSeq" id="WP_160798103.1">
    <property type="nucleotide sequence ID" value="NZ_CANMWR010000027.1"/>
</dbReference>
<comment type="function">
    <text evidence="6">Together with LptD, is involved in the assembly of lipopolysaccharide (LPS) at the surface of the outer membrane. Required for the proper assembly of LptD. Binds LPS and may serve as the LPS recognition site at the outer membrane.</text>
</comment>
<dbReference type="PANTHER" id="PTHR38098:SF1">
    <property type="entry name" value="LPS-ASSEMBLY LIPOPROTEIN LPTE"/>
    <property type="match status" value="1"/>
</dbReference>
<dbReference type="HAMAP" id="MF_01186">
    <property type="entry name" value="LPS_assembly_LptE"/>
    <property type="match status" value="1"/>
</dbReference>